<dbReference type="EMBL" id="QBKN01000022">
    <property type="protein sequence ID" value="PTX45393.1"/>
    <property type="molecule type" value="Genomic_DNA"/>
</dbReference>
<dbReference type="AlphaFoldDB" id="A0A2T6ANJ2"/>
<organism evidence="1 2">
    <name type="scientific">Allosediminivita pacifica</name>
    <dbReference type="NCBI Taxonomy" id="1267769"/>
    <lineage>
        <taxon>Bacteria</taxon>
        <taxon>Pseudomonadati</taxon>
        <taxon>Pseudomonadota</taxon>
        <taxon>Alphaproteobacteria</taxon>
        <taxon>Rhodobacterales</taxon>
        <taxon>Paracoccaceae</taxon>
        <taxon>Allosediminivita</taxon>
    </lineage>
</organism>
<keyword evidence="2" id="KW-1185">Reference proteome</keyword>
<evidence type="ECO:0000313" key="1">
    <source>
        <dbReference type="EMBL" id="PTX45393.1"/>
    </source>
</evidence>
<gene>
    <name evidence="1" type="ORF">C8N44_12248</name>
</gene>
<proteinExistence type="predicted"/>
<sequence length="55" mass="5521">MIEVIFAVGVFVLAAGGLALGLALGRGPARTSCGAMACGKMERCAGCPHLREEAS</sequence>
<reference evidence="1 2" key="1">
    <citation type="submission" date="2018-04" db="EMBL/GenBank/DDBJ databases">
        <title>Genomic Encyclopedia of Archaeal and Bacterial Type Strains, Phase II (KMG-II): from individual species to whole genera.</title>
        <authorList>
            <person name="Goeker M."/>
        </authorList>
    </citation>
    <scope>NUCLEOTIDE SEQUENCE [LARGE SCALE GENOMIC DNA]</scope>
    <source>
        <strain evidence="1 2">DSM 29329</strain>
    </source>
</reference>
<comment type="caution">
    <text evidence="1">The sequence shown here is derived from an EMBL/GenBank/DDBJ whole genome shotgun (WGS) entry which is preliminary data.</text>
</comment>
<accession>A0A2T6ANJ2</accession>
<dbReference type="Proteomes" id="UP000244069">
    <property type="component" value="Unassembled WGS sequence"/>
</dbReference>
<name>A0A2T6ANJ2_9RHOB</name>
<dbReference type="RefSeq" id="WP_158274075.1">
    <property type="nucleotide sequence ID" value="NZ_BMEZ01000022.1"/>
</dbReference>
<evidence type="ECO:0000313" key="2">
    <source>
        <dbReference type="Proteomes" id="UP000244069"/>
    </source>
</evidence>
<protein>
    <submittedName>
        <fullName evidence="1">Uncharacterized protein</fullName>
    </submittedName>
</protein>